<reference evidence="3 4" key="1">
    <citation type="submission" date="2021-02" db="EMBL/GenBank/DDBJ databases">
        <authorList>
            <person name="Han P."/>
        </authorList>
    </citation>
    <scope>NUCLEOTIDE SEQUENCE [LARGE SCALE GENOMIC DNA]</scope>
    <source>
        <strain evidence="3">Candidatus Nitrospira sp. ZN2</strain>
    </source>
</reference>
<gene>
    <name evidence="3" type="ORF">NSPZN2_50267</name>
</gene>
<name>A0ABN7MAV5_9BACT</name>
<sequence>MRHHIVMRSLLLLCLALMHQSWAVLDAPLAHAEAGQIGYGPPSPLFVSSYETYGTETSSLHTRTATSLFDLQRFWMRADLRVRPEWRNGVCFGGGPPIAGACNSLNAAGSGTSAFSGNKANDSFIQQWARVGLGYDPSPDVNFYIELQDSATWGASGSPTNALQGGDASNHQCAVLRPGQCRLGLRAAYGLLRNLGGIDGLSLKLGRQYLVFGNQRLFGHFDWANTGYSHDGIMLSYATSAFDTKLGWFRHSETDLGQADPGGSLTPNLLTCTPDPSTSLCNPALAQHATDAGSDVDMVVFYNQIRSLPRMVVEPYYVLYSNRLPERANPGQYLAKSSSQLRHMVGLRIEVRHGNWDMLHETAYQFGQMADGFGVDNRRNLRINAWASGTSLGHTWYQHAWKPRVAIGFDYASGDGDSNCATPGGTLARSCGGNANTFENFFPTNFLHVGYMLNGAWRNSVQPQINFQARPTARDHIEIWALRKYLASARDNWYRGSQGPLIFSRSDNTTTHIGDELDVAWSHMFADGKISLAVMYGHFFSGPYIREHLGTTKDQDWGIVQLWTNF</sequence>
<evidence type="ECO:0000256" key="1">
    <source>
        <dbReference type="SAM" id="SignalP"/>
    </source>
</evidence>
<feature type="chain" id="PRO_5047475703" evidence="1">
    <location>
        <begin position="24"/>
        <end position="566"/>
    </location>
</feature>
<dbReference type="Gene3D" id="2.40.160.100">
    <property type="match status" value="2"/>
</dbReference>
<feature type="signal peptide" evidence="1">
    <location>
        <begin position="1"/>
        <end position="23"/>
    </location>
</feature>
<keyword evidence="1" id="KW-0732">Signal</keyword>
<keyword evidence="4" id="KW-1185">Reference proteome</keyword>
<feature type="domain" description="Alginate export" evidence="2">
    <location>
        <begin position="303"/>
        <end position="555"/>
    </location>
</feature>
<proteinExistence type="predicted"/>
<evidence type="ECO:0000313" key="4">
    <source>
        <dbReference type="Proteomes" id="UP000675880"/>
    </source>
</evidence>
<feature type="domain" description="Alginate export" evidence="2">
    <location>
        <begin position="144"/>
        <end position="249"/>
    </location>
</feature>
<evidence type="ECO:0000313" key="3">
    <source>
        <dbReference type="EMBL" id="CAE6789353.1"/>
    </source>
</evidence>
<comment type="caution">
    <text evidence="3">The sequence shown here is derived from an EMBL/GenBank/DDBJ whole genome shotgun (WGS) entry which is preliminary data.</text>
</comment>
<dbReference type="Pfam" id="PF13372">
    <property type="entry name" value="Alginate_exp"/>
    <property type="match status" value="2"/>
</dbReference>
<dbReference type="EMBL" id="CAJNBJ010000018">
    <property type="protein sequence ID" value="CAE6789353.1"/>
    <property type="molecule type" value="Genomic_DNA"/>
</dbReference>
<evidence type="ECO:0000259" key="2">
    <source>
        <dbReference type="Pfam" id="PF13372"/>
    </source>
</evidence>
<protein>
    <submittedName>
        <fullName evidence="3">Alginate_exp domain-containing protein</fullName>
    </submittedName>
</protein>
<accession>A0ABN7MAV5</accession>
<dbReference type="InterPro" id="IPR053728">
    <property type="entry name" value="Alginate_Permeability_Chnl"/>
</dbReference>
<organism evidence="3 4">
    <name type="scientific">Nitrospira defluvii</name>
    <dbReference type="NCBI Taxonomy" id="330214"/>
    <lineage>
        <taxon>Bacteria</taxon>
        <taxon>Pseudomonadati</taxon>
        <taxon>Nitrospirota</taxon>
        <taxon>Nitrospiria</taxon>
        <taxon>Nitrospirales</taxon>
        <taxon>Nitrospiraceae</taxon>
        <taxon>Nitrospira</taxon>
    </lineage>
</organism>
<dbReference type="Proteomes" id="UP000675880">
    <property type="component" value="Unassembled WGS sequence"/>
</dbReference>
<dbReference type="InterPro" id="IPR025388">
    <property type="entry name" value="Alginate_export_dom"/>
</dbReference>